<sequence length="594" mass="66522">MTENTLNTFTAKITPSTFTHDMYMKGIIPNIFLSLIIFLYIFYISGLLDSGFSQQDFKDFILISTIVVFGAQFIVGPFTNYFVTKDVSLRIFNFYTKKTNAVQRTDLLKSIIAIPHKACFVTVVTFIFAFTGELIALLGRFSISSSIITFICVSGIQCIFTAAIYSMNYAGTICSQKAADISKKGLDEKQILHDKFYGPRLTVRVTMTLIGCCHSATLTQTVYFVLAMADNELTGQMFFKMGLVLLVNSIICITTGFFTIKRISNAFKMINSLLENFTREPLDKSITLPVDLNNEISYNFFLINRIINFISEISKDTTKYSKELTASISNLSVISEKNAEASVSQSDYIKESLDYMNNANYILNQIAEKITSVRFNAEKTKKTVADGFQILKATINKMAEISDANLDTITGIKKLSEKIENVWSSINTIETIAEKTRIIAFNAELEASYAGENGEKFHIVANEIRRLASTITDSIKEIKERILAMQHSSDNLIITSEAGTQKVREGSDIYINLVEEQFNEVKMSSDITAEAALKIQNTTEVQNNLFNEITVSLKEITSGFSSLSESATQLYEISHKISRSSDILTSINNRENVQ</sequence>
<dbReference type="AlphaFoldDB" id="A0A840SB15"/>
<dbReference type="GO" id="GO:0007165">
    <property type="term" value="P:signal transduction"/>
    <property type="evidence" value="ECO:0007669"/>
    <property type="project" value="UniProtKB-KW"/>
</dbReference>
<dbReference type="EMBL" id="CP031517">
    <property type="protein sequence ID" value="QOS40271.1"/>
    <property type="molecule type" value="Genomic_DNA"/>
</dbReference>
<evidence type="ECO:0000313" key="9">
    <source>
        <dbReference type="Proteomes" id="UP000593591"/>
    </source>
</evidence>
<feature type="transmembrane region" description="Helical" evidence="4">
    <location>
        <begin position="60"/>
        <end position="83"/>
    </location>
</feature>
<dbReference type="SMART" id="SM00283">
    <property type="entry name" value="MA"/>
    <property type="match status" value="1"/>
</dbReference>
<dbReference type="PROSITE" id="PS50111">
    <property type="entry name" value="CHEMOTAXIS_TRANSDUC_2"/>
    <property type="match status" value="1"/>
</dbReference>
<feature type="transmembrane region" description="Helical" evidence="4">
    <location>
        <begin position="118"/>
        <end position="141"/>
    </location>
</feature>
<reference evidence="6 8" key="2">
    <citation type="submission" date="2020-08" db="EMBL/GenBank/DDBJ databases">
        <title>Genomic Encyclopedia of Type Strains, Phase IV (KMG-IV): sequencing the most valuable type-strain genomes for metagenomic binning, comparative biology and taxonomic classification.</title>
        <authorList>
            <person name="Goeker M."/>
        </authorList>
    </citation>
    <scope>NUCLEOTIDE SEQUENCE [LARGE SCALE GENOMIC DNA]</scope>
    <source>
        <strain evidence="6 8">DSM 103679</strain>
    </source>
</reference>
<evidence type="ECO:0000256" key="3">
    <source>
        <dbReference type="PROSITE-ProRule" id="PRU00284"/>
    </source>
</evidence>
<dbReference type="Pfam" id="PF00015">
    <property type="entry name" value="MCPsignal"/>
    <property type="match status" value="1"/>
</dbReference>
<comment type="similarity">
    <text evidence="2">Belongs to the methyl-accepting chemotaxis (MCP) protein family.</text>
</comment>
<proteinExistence type="inferred from homology"/>
<evidence type="ECO:0000313" key="7">
    <source>
        <dbReference type="EMBL" id="QOS40271.1"/>
    </source>
</evidence>
<keyword evidence="8" id="KW-1185">Reference proteome</keyword>
<dbReference type="SUPFAM" id="SSF58104">
    <property type="entry name" value="Methyl-accepting chemotaxis protein (MCP) signaling domain"/>
    <property type="match status" value="1"/>
</dbReference>
<feature type="transmembrane region" description="Helical" evidence="4">
    <location>
        <begin position="238"/>
        <end position="260"/>
    </location>
</feature>
<feature type="transmembrane region" description="Helical" evidence="4">
    <location>
        <begin position="27"/>
        <end position="48"/>
    </location>
</feature>
<dbReference type="GO" id="GO:0016020">
    <property type="term" value="C:membrane"/>
    <property type="evidence" value="ECO:0007669"/>
    <property type="project" value="InterPro"/>
</dbReference>
<dbReference type="InterPro" id="IPR004090">
    <property type="entry name" value="Chemotax_Me-accpt_rcpt"/>
</dbReference>
<dbReference type="Proteomes" id="UP000578697">
    <property type="component" value="Unassembled WGS sequence"/>
</dbReference>
<reference evidence="7 9" key="1">
    <citation type="submission" date="2018-08" db="EMBL/GenBank/DDBJ databases">
        <title>The first complete genome of Treponema rectale (CHPAT), a commensal spirochete of the bovine rectum.</title>
        <authorList>
            <person name="Staton G.J."/>
            <person name="Clegg S.R."/>
            <person name="Carter S.D."/>
            <person name="Radford A.D."/>
            <person name="Darby A."/>
            <person name="Hall N."/>
            <person name="Birtles R.J."/>
            <person name="Evans N.J."/>
        </authorList>
    </citation>
    <scope>NUCLEOTIDE SEQUENCE [LARGE SCALE GENOMIC DNA]</scope>
    <source>
        <strain evidence="7 9">CHPA</strain>
    </source>
</reference>
<dbReference type="GO" id="GO:0006935">
    <property type="term" value="P:chemotaxis"/>
    <property type="evidence" value="ECO:0007669"/>
    <property type="project" value="InterPro"/>
</dbReference>
<dbReference type="GO" id="GO:0004888">
    <property type="term" value="F:transmembrane signaling receptor activity"/>
    <property type="evidence" value="ECO:0007669"/>
    <property type="project" value="InterPro"/>
</dbReference>
<protein>
    <submittedName>
        <fullName evidence="6">Methyl-accepting chemotaxis protein</fullName>
    </submittedName>
</protein>
<organism evidence="6 8">
    <name type="scientific">Treponema rectale</name>
    <dbReference type="NCBI Taxonomy" id="744512"/>
    <lineage>
        <taxon>Bacteria</taxon>
        <taxon>Pseudomonadati</taxon>
        <taxon>Spirochaetota</taxon>
        <taxon>Spirochaetia</taxon>
        <taxon>Spirochaetales</taxon>
        <taxon>Treponemataceae</taxon>
        <taxon>Treponema</taxon>
    </lineage>
</organism>
<dbReference type="InterPro" id="IPR004089">
    <property type="entry name" value="MCPsignal_dom"/>
</dbReference>
<accession>A0A840SB15</accession>
<dbReference type="PANTHER" id="PTHR32089">
    <property type="entry name" value="METHYL-ACCEPTING CHEMOTAXIS PROTEIN MCPB"/>
    <property type="match status" value="1"/>
</dbReference>
<feature type="transmembrane region" description="Helical" evidence="4">
    <location>
        <begin position="147"/>
        <end position="167"/>
    </location>
</feature>
<dbReference type="Proteomes" id="UP000593591">
    <property type="component" value="Chromosome"/>
</dbReference>
<evidence type="ECO:0000313" key="6">
    <source>
        <dbReference type="EMBL" id="MBB5218014.1"/>
    </source>
</evidence>
<keyword evidence="4" id="KW-0812">Transmembrane</keyword>
<evidence type="ECO:0000259" key="5">
    <source>
        <dbReference type="PROSITE" id="PS50111"/>
    </source>
</evidence>
<evidence type="ECO:0000256" key="2">
    <source>
        <dbReference type="ARBA" id="ARBA00029447"/>
    </source>
</evidence>
<dbReference type="EMBL" id="JACHFR010000001">
    <property type="protein sequence ID" value="MBB5218014.1"/>
    <property type="molecule type" value="Genomic_DNA"/>
</dbReference>
<feature type="domain" description="Methyl-accepting transducer" evidence="5">
    <location>
        <begin position="320"/>
        <end position="557"/>
    </location>
</feature>
<name>A0A840SB15_9SPIR</name>
<dbReference type="PANTHER" id="PTHR32089:SF112">
    <property type="entry name" value="LYSOZYME-LIKE PROTEIN-RELATED"/>
    <property type="match status" value="1"/>
</dbReference>
<dbReference type="KEGG" id="trc:DYE49_07305"/>
<gene>
    <name evidence="7" type="ORF">DYE49_07305</name>
    <name evidence="6" type="ORF">HNP77_000358</name>
</gene>
<dbReference type="RefSeq" id="WP_184651450.1">
    <property type="nucleotide sequence ID" value="NZ_JACHFR010000001.1"/>
</dbReference>
<keyword evidence="4" id="KW-0472">Membrane</keyword>
<keyword evidence="4" id="KW-1133">Transmembrane helix</keyword>
<evidence type="ECO:0000256" key="4">
    <source>
        <dbReference type="SAM" id="Phobius"/>
    </source>
</evidence>
<dbReference type="Gene3D" id="1.10.287.950">
    <property type="entry name" value="Methyl-accepting chemotaxis protein"/>
    <property type="match status" value="1"/>
</dbReference>
<evidence type="ECO:0000313" key="8">
    <source>
        <dbReference type="Proteomes" id="UP000578697"/>
    </source>
</evidence>
<evidence type="ECO:0000256" key="1">
    <source>
        <dbReference type="ARBA" id="ARBA00023224"/>
    </source>
</evidence>
<dbReference type="PRINTS" id="PR00260">
    <property type="entry name" value="CHEMTRNSDUCR"/>
</dbReference>
<keyword evidence="1 3" id="KW-0807">Transducer</keyword>